<dbReference type="EMBL" id="CP011304">
    <property type="protein sequence ID" value="AKE66184.1"/>
    <property type="molecule type" value="Genomic_DNA"/>
</dbReference>
<protein>
    <submittedName>
        <fullName evidence="1">Uncharacterized protein</fullName>
    </submittedName>
</protein>
<name>A0A0F6U7F3_MICAE</name>
<evidence type="ECO:0000313" key="1">
    <source>
        <dbReference type="EMBL" id="AKE66184.1"/>
    </source>
</evidence>
<gene>
    <name evidence="1" type="ORF">MYAER_3854</name>
</gene>
<dbReference type="HOGENOM" id="CLU_3235997_0_0_3"/>
<dbReference type="Proteomes" id="UP000034103">
    <property type="component" value="Chromosome"/>
</dbReference>
<sequence>MVSADKSERDPAKTVAGKLLLTFAKIINLGEKETIWCFFRDVC</sequence>
<proteinExistence type="predicted"/>
<organism evidence="1 2">
    <name type="scientific">Microcystis aeruginosa NIES-2549</name>
    <dbReference type="NCBI Taxonomy" id="1641812"/>
    <lineage>
        <taxon>Bacteria</taxon>
        <taxon>Bacillati</taxon>
        <taxon>Cyanobacteriota</taxon>
        <taxon>Cyanophyceae</taxon>
        <taxon>Oscillatoriophycideae</taxon>
        <taxon>Chroococcales</taxon>
        <taxon>Microcystaceae</taxon>
        <taxon>Microcystis</taxon>
    </lineage>
</organism>
<reference evidence="1 2" key="1">
    <citation type="journal article" date="2015" name="Genome Announc.">
        <title>Complete Genome Sequence of Microcystis aeruginosa NIES-2549, a Bloom-Forming Cyanobacterium from Lake Kasumigaura, Japan.</title>
        <authorList>
            <person name="Yamaguchi H."/>
            <person name="Suzuki S."/>
            <person name="Tanabe Y."/>
            <person name="Osana Y."/>
            <person name="Shimura Y."/>
            <person name="Ishida K."/>
            <person name="Kawachi M."/>
        </authorList>
    </citation>
    <scope>NUCLEOTIDE SEQUENCE [LARGE SCALE GENOMIC DNA]</scope>
    <source>
        <strain evidence="1 2">NIES-2549</strain>
    </source>
</reference>
<accession>A0A0F6U7F3</accession>
<dbReference type="AlphaFoldDB" id="A0A0F6U7F3"/>
<evidence type="ECO:0000313" key="2">
    <source>
        <dbReference type="Proteomes" id="UP000034103"/>
    </source>
</evidence>